<keyword evidence="2 6" id="KW-0698">rRNA processing</keyword>
<sequence length="304" mass="34348">MENNETNLSFEGLHTRNKHIGRYDFAQLIKTHPDLNLHLFLNKAGEKSIDFSNPIAVKALNKALLMHFYNLEYWNIPKSNLCPPIPGRAEYIHHIADLLAASNGGVVPTGNAVRILDIGVGANCIYPIIGNHEYGWTFVGTEVDKQSLLSVETILSKNPKLKENVTVRFNDNKRHALKYMLESEEVFDFVICNPPFHSSAEEAAKGSLRKSKNLGQKVADKPVLNFSGQNNELWCEGGELGFLTNMIYESVHFKSQCKWFSAIVSKKTNLKPLYKQMKKVEVKNSTTLHLTNGNKTTQIICWQF</sequence>
<dbReference type="AlphaFoldDB" id="A0A1H6UTQ7"/>
<keyword evidence="8" id="KW-1185">Reference proteome</keyword>
<evidence type="ECO:0000256" key="2">
    <source>
        <dbReference type="ARBA" id="ARBA00022552"/>
    </source>
</evidence>
<dbReference type="InterPro" id="IPR010286">
    <property type="entry name" value="METTL16/RlmF"/>
</dbReference>
<dbReference type="GO" id="GO:0070475">
    <property type="term" value="P:rRNA base methylation"/>
    <property type="evidence" value="ECO:0007669"/>
    <property type="project" value="TreeGrafter"/>
</dbReference>
<dbReference type="PIRSF" id="PIRSF029038">
    <property type="entry name" value="Mtase_YbiN_prd"/>
    <property type="match status" value="1"/>
</dbReference>
<dbReference type="NCBIfam" id="NF008725">
    <property type="entry name" value="PRK11727.1"/>
    <property type="match status" value="1"/>
</dbReference>
<dbReference type="PANTHER" id="PTHR13393">
    <property type="entry name" value="SAM-DEPENDENT METHYLTRANSFERASE"/>
    <property type="match status" value="1"/>
</dbReference>
<evidence type="ECO:0000256" key="6">
    <source>
        <dbReference type="HAMAP-Rule" id="MF_01848"/>
    </source>
</evidence>
<dbReference type="PANTHER" id="PTHR13393:SF0">
    <property type="entry name" value="RNA N6-ADENOSINE-METHYLTRANSFERASE METTL16"/>
    <property type="match status" value="1"/>
</dbReference>
<dbReference type="STRING" id="402734.SAMN05660918_2048"/>
<gene>
    <name evidence="6" type="primary">rlmF</name>
    <name evidence="7" type="ORF">SAMN05660918_2048</name>
</gene>
<dbReference type="GO" id="GO:0003676">
    <property type="term" value="F:nucleic acid binding"/>
    <property type="evidence" value="ECO:0007669"/>
    <property type="project" value="InterPro"/>
</dbReference>
<dbReference type="RefSeq" id="WP_091312623.1">
    <property type="nucleotide sequence ID" value="NZ_CBCSJU010000004.1"/>
</dbReference>
<name>A0A1H6UTQ7_9FLAO</name>
<dbReference type="InterPro" id="IPR016909">
    <property type="entry name" value="rRNA_lsu_MeTfrase_F"/>
</dbReference>
<evidence type="ECO:0000256" key="1">
    <source>
        <dbReference type="ARBA" id="ARBA00022490"/>
    </source>
</evidence>
<dbReference type="Pfam" id="PF05971">
    <property type="entry name" value="Methyltransf_10"/>
    <property type="match status" value="1"/>
</dbReference>
<dbReference type="InterPro" id="IPR002052">
    <property type="entry name" value="DNA_methylase_N6_adenine_CS"/>
</dbReference>
<evidence type="ECO:0000313" key="8">
    <source>
        <dbReference type="Proteomes" id="UP000199702"/>
    </source>
</evidence>
<keyword evidence="3 6" id="KW-0489">Methyltransferase</keyword>
<comment type="similarity">
    <text evidence="6">Belongs to the methyltransferase superfamily. METTL16/RlmF family.</text>
</comment>
<dbReference type="InterPro" id="IPR029063">
    <property type="entry name" value="SAM-dependent_MTases_sf"/>
</dbReference>
<protein>
    <recommendedName>
        <fullName evidence="6">Ribosomal RNA large subunit methyltransferase F</fullName>
        <ecNumber evidence="6">2.1.1.181</ecNumber>
    </recommendedName>
    <alternativeName>
        <fullName evidence="6">23S rRNA mA1618 methyltransferase</fullName>
    </alternativeName>
    <alternativeName>
        <fullName evidence="6">rRNA adenine N-6-methyltransferase</fullName>
    </alternativeName>
</protein>
<accession>A0A1H6UTQ7</accession>
<organism evidence="7 8">
    <name type="scientific">Flavobacterium terrigena</name>
    <dbReference type="NCBI Taxonomy" id="402734"/>
    <lineage>
        <taxon>Bacteria</taxon>
        <taxon>Pseudomonadati</taxon>
        <taxon>Bacteroidota</taxon>
        <taxon>Flavobacteriia</taxon>
        <taxon>Flavobacteriales</taxon>
        <taxon>Flavobacteriaceae</taxon>
        <taxon>Flavobacterium</taxon>
    </lineage>
</organism>
<dbReference type="GO" id="GO:0052907">
    <property type="term" value="F:23S rRNA (adenine(1618)-N(6))-methyltransferase activity"/>
    <property type="evidence" value="ECO:0007669"/>
    <property type="project" value="UniProtKB-EC"/>
</dbReference>
<dbReference type="PROSITE" id="PS00092">
    <property type="entry name" value="N6_MTASE"/>
    <property type="match status" value="1"/>
</dbReference>
<comment type="catalytic activity">
    <reaction evidence="6">
        <text>adenosine(1618) in 23S rRNA + S-adenosyl-L-methionine = N(6)-methyladenosine(1618) in 23S rRNA + S-adenosyl-L-homocysteine + H(+)</text>
        <dbReference type="Rhea" id="RHEA:16497"/>
        <dbReference type="Rhea" id="RHEA-COMP:10229"/>
        <dbReference type="Rhea" id="RHEA-COMP:10231"/>
        <dbReference type="ChEBI" id="CHEBI:15378"/>
        <dbReference type="ChEBI" id="CHEBI:57856"/>
        <dbReference type="ChEBI" id="CHEBI:59789"/>
        <dbReference type="ChEBI" id="CHEBI:74411"/>
        <dbReference type="ChEBI" id="CHEBI:74449"/>
        <dbReference type="EC" id="2.1.1.181"/>
    </reaction>
</comment>
<keyword evidence="4 6" id="KW-0808">Transferase</keyword>
<evidence type="ECO:0000256" key="3">
    <source>
        <dbReference type="ARBA" id="ARBA00022603"/>
    </source>
</evidence>
<dbReference type="Proteomes" id="UP000199702">
    <property type="component" value="Unassembled WGS sequence"/>
</dbReference>
<evidence type="ECO:0000256" key="5">
    <source>
        <dbReference type="ARBA" id="ARBA00022691"/>
    </source>
</evidence>
<dbReference type="EC" id="2.1.1.181" evidence="6"/>
<dbReference type="GO" id="GO:0005737">
    <property type="term" value="C:cytoplasm"/>
    <property type="evidence" value="ECO:0007669"/>
    <property type="project" value="UniProtKB-SubCell"/>
</dbReference>
<proteinExistence type="inferred from homology"/>
<evidence type="ECO:0000313" key="7">
    <source>
        <dbReference type="EMBL" id="SEI95638.1"/>
    </source>
</evidence>
<reference evidence="8" key="1">
    <citation type="submission" date="2016-10" db="EMBL/GenBank/DDBJ databases">
        <authorList>
            <person name="Varghese N."/>
            <person name="Submissions S."/>
        </authorList>
    </citation>
    <scope>NUCLEOTIDE SEQUENCE [LARGE SCALE GENOMIC DNA]</scope>
    <source>
        <strain evidence="8">DSM 17934</strain>
    </source>
</reference>
<keyword evidence="1 6" id="KW-0963">Cytoplasm</keyword>
<comment type="subcellular location">
    <subcellularLocation>
        <location evidence="6">Cytoplasm</location>
    </subcellularLocation>
</comment>
<dbReference type="SUPFAM" id="SSF53335">
    <property type="entry name" value="S-adenosyl-L-methionine-dependent methyltransferases"/>
    <property type="match status" value="1"/>
</dbReference>
<dbReference type="HAMAP" id="MF_01848">
    <property type="entry name" value="23SrRNA_methyltr_F"/>
    <property type="match status" value="1"/>
</dbReference>
<dbReference type="OrthoDB" id="1115728at2"/>
<keyword evidence="5 6" id="KW-0949">S-adenosyl-L-methionine</keyword>
<dbReference type="CDD" id="cd02440">
    <property type="entry name" value="AdoMet_MTases"/>
    <property type="match status" value="1"/>
</dbReference>
<dbReference type="EMBL" id="FNYA01000004">
    <property type="protein sequence ID" value="SEI95638.1"/>
    <property type="molecule type" value="Genomic_DNA"/>
</dbReference>
<evidence type="ECO:0000256" key="4">
    <source>
        <dbReference type="ARBA" id="ARBA00022679"/>
    </source>
</evidence>
<dbReference type="Gene3D" id="3.40.50.150">
    <property type="entry name" value="Vaccinia Virus protein VP39"/>
    <property type="match status" value="1"/>
</dbReference>
<comment type="function">
    <text evidence="6">Specifically methylates the adenine in position 1618 of 23S rRNA.</text>
</comment>